<evidence type="ECO:0008006" key="4">
    <source>
        <dbReference type="Google" id="ProtNLM"/>
    </source>
</evidence>
<dbReference type="AlphaFoldDB" id="A0A3A1U3A0"/>
<gene>
    <name evidence="2" type="ORF">D1781_03080</name>
</gene>
<feature type="transmembrane region" description="Helical" evidence="1">
    <location>
        <begin position="42"/>
        <end position="64"/>
    </location>
</feature>
<keyword evidence="3" id="KW-1185">Reference proteome</keyword>
<reference evidence="3" key="1">
    <citation type="submission" date="2018-09" db="EMBL/GenBank/DDBJ databases">
        <authorList>
            <person name="Kim I."/>
        </authorList>
    </citation>
    <scope>NUCLEOTIDE SEQUENCE [LARGE SCALE GENOMIC DNA]</scope>
    <source>
        <strain evidence="3">DD4a</strain>
    </source>
</reference>
<comment type="caution">
    <text evidence="2">The sequence shown here is derived from an EMBL/GenBank/DDBJ whole genome shotgun (WGS) entry which is preliminary data.</text>
</comment>
<keyword evidence="1" id="KW-1133">Transmembrane helix</keyword>
<name>A0A3A1U3A0_9MICO</name>
<feature type="transmembrane region" description="Helical" evidence="1">
    <location>
        <begin position="76"/>
        <end position="97"/>
    </location>
</feature>
<accession>A0A3A1U3A0</accession>
<organism evidence="2 3">
    <name type="scientific">Amnibacterium setariae</name>
    <dbReference type="NCBI Taxonomy" id="2306585"/>
    <lineage>
        <taxon>Bacteria</taxon>
        <taxon>Bacillati</taxon>
        <taxon>Actinomycetota</taxon>
        <taxon>Actinomycetes</taxon>
        <taxon>Micrococcales</taxon>
        <taxon>Microbacteriaceae</taxon>
        <taxon>Amnibacterium</taxon>
    </lineage>
</organism>
<sequence>MVNGSTALGVLLARLGRARIRRGPHGLLIADGVRLPLRGAGAMTVGNVVLVPGSAGALVGALPRVLEHESRHASQWLRWGGLPFLPAYLLGAAWSLVVSGDRAAHNPFERAAGLADGGYQDVPRRRLRR</sequence>
<dbReference type="EMBL" id="QXTG01000001">
    <property type="protein sequence ID" value="RIX31344.1"/>
    <property type="molecule type" value="Genomic_DNA"/>
</dbReference>
<evidence type="ECO:0000313" key="3">
    <source>
        <dbReference type="Proteomes" id="UP000265742"/>
    </source>
</evidence>
<dbReference type="OrthoDB" id="5191158at2"/>
<keyword evidence="1" id="KW-0472">Membrane</keyword>
<evidence type="ECO:0000313" key="2">
    <source>
        <dbReference type="EMBL" id="RIX31344.1"/>
    </source>
</evidence>
<evidence type="ECO:0000256" key="1">
    <source>
        <dbReference type="SAM" id="Phobius"/>
    </source>
</evidence>
<protein>
    <recommendedName>
        <fullName evidence="4">DUF4157 domain-containing protein</fullName>
    </recommendedName>
</protein>
<proteinExistence type="predicted"/>
<keyword evidence="1" id="KW-0812">Transmembrane</keyword>
<dbReference type="Proteomes" id="UP000265742">
    <property type="component" value="Unassembled WGS sequence"/>
</dbReference>